<evidence type="ECO:0000259" key="1">
    <source>
        <dbReference type="Pfam" id="PF20283"/>
    </source>
</evidence>
<dbReference type="Pfam" id="PF20283">
    <property type="entry name" value="CTD7"/>
    <property type="match status" value="1"/>
</dbReference>
<protein>
    <recommendedName>
        <fullName evidence="1">ABC-three component systems C-terminal domain-containing protein</fullName>
    </recommendedName>
</protein>
<dbReference type="EMBL" id="JAAGMD010000421">
    <property type="protein sequence ID" value="NEA87197.1"/>
    <property type="molecule type" value="Genomic_DNA"/>
</dbReference>
<dbReference type="RefSeq" id="WP_164337308.1">
    <property type="nucleotide sequence ID" value="NZ_JAAGMD010000421.1"/>
</dbReference>
<gene>
    <name evidence="2" type="ORF">G3I53_14380</name>
</gene>
<name>A0A6G3QVH5_9ACTN</name>
<proteinExistence type="predicted"/>
<sequence>MSQGSHDAAHSAVGYQHQTWWALVELLRSGPERPDSSLTLEMYDDIAWDVSGTPTELLQVKHHKGRTRRLTDRAMDVWKTIQVWMDESSPGDASGPSLVLVTTQTAAPGSAMAFLRAQDRDEPAALKILEAVAAEEGSGETRETRRQFLALAPSVRRTFVHRIRVADGSPHAEEVHAAARTALQWTLPTGHEELFMAMVWKWWDGQALALLQGRLTSLDVGSAQAAIAEIRDQFTSENLPTLVHLLDVNEDDIKEQHRTRPFVQQMEWVAYPPRNLQKAIVDYYRAYTQAARWVDEDLIGIAELERFEAELIDEWDREFEWMTEGLTEDADEKARQAAGRSLLRTLLGQTGITVRSRYNDPFFARGHRHALADAGKVGWHPEFEERIKQLLHVHA</sequence>
<evidence type="ECO:0000313" key="2">
    <source>
        <dbReference type="EMBL" id="NEA87197.1"/>
    </source>
</evidence>
<comment type="caution">
    <text evidence="2">The sequence shown here is derived from an EMBL/GenBank/DDBJ whole genome shotgun (WGS) entry which is preliminary data.</text>
</comment>
<feature type="domain" description="ABC-three component systems C-terminal" evidence="1">
    <location>
        <begin position="262"/>
        <end position="386"/>
    </location>
</feature>
<organism evidence="2">
    <name type="scientific">Streptomyces sp. SID14436</name>
    <dbReference type="NCBI Taxonomy" id="2706070"/>
    <lineage>
        <taxon>Bacteria</taxon>
        <taxon>Bacillati</taxon>
        <taxon>Actinomycetota</taxon>
        <taxon>Actinomycetes</taxon>
        <taxon>Kitasatosporales</taxon>
        <taxon>Streptomycetaceae</taxon>
        <taxon>Streptomyces</taxon>
    </lineage>
</organism>
<accession>A0A6G3QVH5</accession>
<reference evidence="2" key="1">
    <citation type="submission" date="2020-01" db="EMBL/GenBank/DDBJ databases">
        <title>Insect and environment-associated Actinomycetes.</title>
        <authorList>
            <person name="Currrie C."/>
            <person name="Chevrette M."/>
            <person name="Carlson C."/>
            <person name="Stubbendieck R."/>
            <person name="Wendt-Pienkowski E."/>
        </authorList>
    </citation>
    <scope>NUCLEOTIDE SEQUENCE</scope>
    <source>
        <strain evidence="2">SID14436</strain>
    </source>
</reference>
<dbReference type="InterPro" id="IPR046913">
    <property type="entry name" value="ABC-3C_CTD7"/>
</dbReference>
<dbReference type="AlphaFoldDB" id="A0A6G3QVH5"/>